<accession>A0ABR2MH68</accession>
<dbReference type="EMBL" id="JBBWWR010000007">
    <property type="protein sequence ID" value="KAK8963497.1"/>
    <property type="molecule type" value="Genomic_DNA"/>
</dbReference>
<dbReference type="Proteomes" id="UP001412067">
    <property type="component" value="Unassembled WGS sequence"/>
</dbReference>
<dbReference type="PANTHER" id="PTHR33702">
    <property type="entry name" value="BNAA09G40010D PROTEIN"/>
    <property type="match status" value="1"/>
</dbReference>
<dbReference type="PANTHER" id="PTHR33702:SF5">
    <property type="entry name" value="OS01G0308600 PROTEIN"/>
    <property type="match status" value="1"/>
</dbReference>
<sequence>MERNNGGMNLYWKRRTYERVGIGGARRRRTKTSVELGGGRRRRSMLQWKVKISPKLQFLRSVSPKRVLARFNEGYIRIMQRLARFLSPAVGGKELGGLPPPEPLVLAYQKRIVERYCTLVAEREWIAAVSGIGAVGGVGAVRGLGAVKGVGAAS</sequence>
<evidence type="ECO:0000313" key="1">
    <source>
        <dbReference type="EMBL" id="KAK8963497.1"/>
    </source>
</evidence>
<keyword evidence="2" id="KW-1185">Reference proteome</keyword>
<name>A0ABR2MH68_9ASPA</name>
<organism evidence="1 2">
    <name type="scientific">Platanthera guangdongensis</name>
    <dbReference type="NCBI Taxonomy" id="2320717"/>
    <lineage>
        <taxon>Eukaryota</taxon>
        <taxon>Viridiplantae</taxon>
        <taxon>Streptophyta</taxon>
        <taxon>Embryophyta</taxon>
        <taxon>Tracheophyta</taxon>
        <taxon>Spermatophyta</taxon>
        <taxon>Magnoliopsida</taxon>
        <taxon>Liliopsida</taxon>
        <taxon>Asparagales</taxon>
        <taxon>Orchidaceae</taxon>
        <taxon>Orchidoideae</taxon>
        <taxon>Orchideae</taxon>
        <taxon>Orchidinae</taxon>
        <taxon>Platanthera</taxon>
    </lineage>
</organism>
<comment type="caution">
    <text evidence="1">The sequence shown here is derived from an EMBL/GenBank/DDBJ whole genome shotgun (WGS) entry which is preliminary data.</text>
</comment>
<proteinExistence type="predicted"/>
<reference evidence="1 2" key="1">
    <citation type="journal article" date="2022" name="Nat. Plants">
        <title>Genomes of leafy and leafless Platanthera orchids illuminate the evolution of mycoheterotrophy.</title>
        <authorList>
            <person name="Li M.H."/>
            <person name="Liu K.W."/>
            <person name="Li Z."/>
            <person name="Lu H.C."/>
            <person name="Ye Q.L."/>
            <person name="Zhang D."/>
            <person name="Wang J.Y."/>
            <person name="Li Y.F."/>
            <person name="Zhong Z.M."/>
            <person name="Liu X."/>
            <person name="Yu X."/>
            <person name="Liu D.K."/>
            <person name="Tu X.D."/>
            <person name="Liu B."/>
            <person name="Hao Y."/>
            <person name="Liao X.Y."/>
            <person name="Jiang Y.T."/>
            <person name="Sun W.H."/>
            <person name="Chen J."/>
            <person name="Chen Y.Q."/>
            <person name="Ai Y."/>
            <person name="Zhai J.W."/>
            <person name="Wu S.S."/>
            <person name="Zhou Z."/>
            <person name="Hsiao Y.Y."/>
            <person name="Wu W.L."/>
            <person name="Chen Y.Y."/>
            <person name="Lin Y.F."/>
            <person name="Hsu J.L."/>
            <person name="Li C.Y."/>
            <person name="Wang Z.W."/>
            <person name="Zhao X."/>
            <person name="Zhong W.Y."/>
            <person name="Ma X.K."/>
            <person name="Ma L."/>
            <person name="Huang J."/>
            <person name="Chen G.Z."/>
            <person name="Huang M.Z."/>
            <person name="Huang L."/>
            <person name="Peng D.H."/>
            <person name="Luo Y.B."/>
            <person name="Zou S.Q."/>
            <person name="Chen S.P."/>
            <person name="Lan S."/>
            <person name="Tsai W.C."/>
            <person name="Van de Peer Y."/>
            <person name="Liu Z.J."/>
        </authorList>
    </citation>
    <scope>NUCLEOTIDE SEQUENCE [LARGE SCALE GENOMIC DNA]</scope>
    <source>
        <strain evidence="1">Lor288</strain>
    </source>
</reference>
<protein>
    <submittedName>
        <fullName evidence="1">Uncharacterized protein</fullName>
    </submittedName>
</protein>
<evidence type="ECO:0000313" key="2">
    <source>
        <dbReference type="Proteomes" id="UP001412067"/>
    </source>
</evidence>
<gene>
    <name evidence="1" type="ORF">KSP40_PGU009218</name>
</gene>